<dbReference type="Pfam" id="PF19327">
    <property type="entry name" value="Ap4A_phos_N"/>
    <property type="match status" value="1"/>
</dbReference>
<keyword evidence="3" id="KW-0548">Nucleotidyltransferase</keyword>
<keyword evidence="3" id="KW-0808">Transferase</keyword>
<accession>A0AAV9HUM9</accession>
<dbReference type="GO" id="GO:0003877">
    <property type="term" value="F:ATP:ADP adenylyltransferase activity"/>
    <property type="evidence" value="ECO:0007669"/>
    <property type="project" value="InterPro"/>
</dbReference>
<dbReference type="InterPro" id="IPR019200">
    <property type="entry name" value="ATP_adenylylTrfase_C"/>
</dbReference>
<feature type="domain" description="Ap4A phosphorylase 1/2 N-terminal" evidence="2">
    <location>
        <begin position="38"/>
        <end position="165"/>
    </location>
</feature>
<dbReference type="Gene3D" id="3.30.428.70">
    <property type="match status" value="1"/>
</dbReference>
<dbReference type="PANTHER" id="PTHR38420">
    <property type="entry name" value="AP-4-A PHOSPHORYLASE II"/>
    <property type="match status" value="1"/>
</dbReference>
<dbReference type="Pfam" id="PF09830">
    <property type="entry name" value="ATP_transf"/>
    <property type="match status" value="1"/>
</dbReference>
<dbReference type="PANTHER" id="PTHR38420:SF1">
    <property type="entry name" value="PUTATIVE (AFU_ORTHOLOGUE AFUA_5G14690)-RELATED"/>
    <property type="match status" value="1"/>
</dbReference>
<name>A0AAV9HUM9_9PEZI</name>
<comment type="caution">
    <text evidence="3">The sequence shown here is derived from an EMBL/GenBank/DDBJ whole genome shotgun (WGS) entry which is preliminary data.</text>
</comment>
<reference evidence="3" key="2">
    <citation type="submission" date="2023-06" db="EMBL/GenBank/DDBJ databases">
        <authorList>
            <consortium name="Lawrence Berkeley National Laboratory"/>
            <person name="Mondo S.J."/>
            <person name="Hensen N."/>
            <person name="Bonometti L."/>
            <person name="Westerberg I."/>
            <person name="Brannstrom I.O."/>
            <person name="Guillou S."/>
            <person name="Cros-Aarteil S."/>
            <person name="Calhoun S."/>
            <person name="Haridas S."/>
            <person name="Kuo A."/>
            <person name="Pangilinan J."/>
            <person name="Riley R."/>
            <person name="Labutti K."/>
            <person name="Andreopoulos B."/>
            <person name="Lipzen A."/>
            <person name="Chen C."/>
            <person name="Yanf M."/>
            <person name="Daum C."/>
            <person name="Ng V."/>
            <person name="Clum A."/>
            <person name="Steindorff A."/>
            <person name="Ohm R."/>
            <person name="Martin F."/>
            <person name="Silar P."/>
            <person name="Natvig D."/>
            <person name="Lalanne C."/>
            <person name="Gautier V."/>
            <person name="Ament-Velasquez S.L."/>
            <person name="Kruys A."/>
            <person name="Hutchinson M.I."/>
            <person name="Powell A.J."/>
            <person name="Barry K."/>
            <person name="Miller A.N."/>
            <person name="Grigoriev I.V."/>
            <person name="Debuchy R."/>
            <person name="Gladieux P."/>
            <person name="Thoren M.H."/>
            <person name="Johannesson H."/>
        </authorList>
    </citation>
    <scope>NUCLEOTIDE SEQUENCE</scope>
    <source>
        <strain evidence="3">PSN324</strain>
    </source>
</reference>
<evidence type="ECO:0000259" key="2">
    <source>
        <dbReference type="Pfam" id="PF19327"/>
    </source>
</evidence>
<dbReference type="InterPro" id="IPR036265">
    <property type="entry name" value="HIT-like_sf"/>
</dbReference>
<dbReference type="GO" id="GO:0005524">
    <property type="term" value="F:ATP binding"/>
    <property type="evidence" value="ECO:0007669"/>
    <property type="project" value="InterPro"/>
</dbReference>
<keyword evidence="4" id="KW-1185">Reference proteome</keyword>
<proteinExistence type="predicted"/>
<dbReference type="Proteomes" id="UP001321749">
    <property type="component" value="Unassembled WGS sequence"/>
</dbReference>
<reference evidence="3" key="1">
    <citation type="journal article" date="2023" name="Mol. Phylogenet. Evol.">
        <title>Genome-scale phylogeny and comparative genomics of the fungal order Sordariales.</title>
        <authorList>
            <person name="Hensen N."/>
            <person name="Bonometti L."/>
            <person name="Westerberg I."/>
            <person name="Brannstrom I.O."/>
            <person name="Guillou S."/>
            <person name="Cros-Aarteil S."/>
            <person name="Calhoun S."/>
            <person name="Haridas S."/>
            <person name="Kuo A."/>
            <person name="Mondo S."/>
            <person name="Pangilinan J."/>
            <person name="Riley R."/>
            <person name="LaButti K."/>
            <person name="Andreopoulos B."/>
            <person name="Lipzen A."/>
            <person name="Chen C."/>
            <person name="Yan M."/>
            <person name="Daum C."/>
            <person name="Ng V."/>
            <person name="Clum A."/>
            <person name="Steindorff A."/>
            <person name="Ohm R.A."/>
            <person name="Martin F."/>
            <person name="Silar P."/>
            <person name="Natvig D.O."/>
            <person name="Lalanne C."/>
            <person name="Gautier V."/>
            <person name="Ament-Velasquez S.L."/>
            <person name="Kruys A."/>
            <person name="Hutchinson M.I."/>
            <person name="Powell A.J."/>
            <person name="Barry K."/>
            <person name="Miller A.N."/>
            <person name="Grigoriev I.V."/>
            <person name="Debuchy R."/>
            <person name="Gladieux P."/>
            <person name="Hiltunen Thoren M."/>
            <person name="Johannesson H."/>
        </authorList>
    </citation>
    <scope>NUCLEOTIDE SEQUENCE</scope>
    <source>
        <strain evidence="3">PSN324</strain>
    </source>
</reference>
<dbReference type="GO" id="GO:0009117">
    <property type="term" value="P:nucleotide metabolic process"/>
    <property type="evidence" value="ECO:0007669"/>
    <property type="project" value="InterPro"/>
</dbReference>
<dbReference type="SUPFAM" id="SSF54197">
    <property type="entry name" value="HIT-like"/>
    <property type="match status" value="1"/>
</dbReference>
<evidence type="ECO:0000313" key="3">
    <source>
        <dbReference type="EMBL" id="KAK4464441.1"/>
    </source>
</evidence>
<organism evidence="3 4">
    <name type="scientific">Cladorrhinum samala</name>
    <dbReference type="NCBI Taxonomy" id="585594"/>
    <lineage>
        <taxon>Eukaryota</taxon>
        <taxon>Fungi</taxon>
        <taxon>Dikarya</taxon>
        <taxon>Ascomycota</taxon>
        <taxon>Pezizomycotina</taxon>
        <taxon>Sordariomycetes</taxon>
        <taxon>Sordariomycetidae</taxon>
        <taxon>Sordariales</taxon>
        <taxon>Podosporaceae</taxon>
        <taxon>Cladorrhinum</taxon>
    </lineage>
</organism>
<dbReference type="EMBL" id="MU864948">
    <property type="protein sequence ID" value="KAK4464441.1"/>
    <property type="molecule type" value="Genomic_DNA"/>
</dbReference>
<dbReference type="InterPro" id="IPR009163">
    <property type="entry name" value="Ap4A_phos1/2"/>
</dbReference>
<evidence type="ECO:0000313" key="4">
    <source>
        <dbReference type="Proteomes" id="UP001321749"/>
    </source>
</evidence>
<evidence type="ECO:0000259" key="1">
    <source>
        <dbReference type="Pfam" id="PF09830"/>
    </source>
</evidence>
<dbReference type="InterPro" id="IPR043171">
    <property type="entry name" value="Ap4A_phos1/2-like"/>
</dbReference>
<sequence>MGSVPALDEVTITANFDRRVEDGTIIYDQNYQTVKYLDDGFSFEFRILSGLHKKPTPASSPPLQSSSGCAPGSDIDVSGYKVADLGSTHLVAFNKFSSARPHLLVLTQDGFRRQHEALDIDDMTALRNVLLSLDDTASKYLAIFNCGVESGCSRLHKHMQVFPAPQDFPLWPDSEPDAAAGGGSEPAGVPFRCFVHHFEKDDNGLGGVGGVGGNASSAREVTEIYQELLRRAESCLSATSSPGSSMKTGRAAAVPHNVILSRKWIVVVPRRRAGVNGADVNAAGFLGMVWVSSGDKMRRWTEQGAGAVLREVGLPASSSG</sequence>
<protein>
    <submittedName>
        <fullName evidence="3">ATP adenylyltransferase-domain-containing protein</fullName>
    </submittedName>
</protein>
<dbReference type="AlphaFoldDB" id="A0AAV9HUM9"/>
<dbReference type="InterPro" id="IPR045759">
    <property type="entry name" value="Ap4A_phos1/2_N"/>
</dbReference>
<feature type="domain" description="ATP adenylyltransferase C-terminal" evidence="1">
    <location>
        <begin position="189"/>
        <end position="315"/>
    </location>
</feature>
<gene>
    <name evidence="3" type="ORF">QBC42DRAFT_319953</name>
</gene>